<name>A0A3R9PU76_9CREN</name>
<proteinExistence type="predicted"/>
<sequence>MDTTLSYASYVLDEAYDRLRDVYLNTSVLGPVRLYSARDTADREFWALFSALIDFQMSVIDILNPMLTGLAKHIEKDNIKFLDLIYNVNLADRVLREFEWLSPKGPRRGFTHRFVKVHDVINLLTIFRRICDTHGSLGNLVKESYAQHKHDPEPMEGVLRDFLKVLLEYGGGPPIIPKNMSSCLKRFNLFFRWLVRPYPDMGLWNFIDKKYLFVSLDQSMQRVISRAFQLDVNLNWHGVLKTTRFLRKLNPEDPTKYDYVLSRISIMGYCTKDPARSLCCFCPIANLCKSSKLPKTVKAKPLTKREMEILEEYIKIHGEELDKIITEYPLEKYSADAVIHMRKCDEYVVEVEEELNYNAIGQVITYRYLYHRIHGKVAKPMIICKRAPPALKEAAQLEQGIEVVEIPNIL</sequence>
<dbReference type="Gene3D" id="3.40.1350.10">
    <property type="match status" value="1"/>
</dbReference>
<dbReference type="AlphaFoldDB" id="A0A3R9PU76"/>
<dbReference type="EMBL" id="RCOS01000127">
    <property type="protein sequence ID" value="RSN73174.1"/>
    <property type="molecule type" value="Genomic_DNA"/>
</dbReference>
<dbReference type="RefSeq" id="WP_125672042.1">
    <property type="nucleotide sequence ID" value="NZ_RCOS01000127.1"/>
</dbReference>
<evidence type="ECO:0000313" key="2">
    <source>
        <dbReference type="Proteomes" id="UP000277582"/>
    </source>
</evidence>
<dbReference type="GO" id="GO:0003676">
    <property type="term" value="F:nucleic acid binding"/>
    <property type="evidence" value="ECO:0007669"/>
    <property type="project" value="InterPro"/>
</dbReference>
<gene>
    <name evidence="1" type="ORF">D6D85_11170</name>
</gene>
<dbReference type="Proteomes" id="UP000277582">
    <property type="component" value="Unassembled WGS sequence"/>
</dbReference>
<reference evidence="1 2" key="1">
    <citation type="submission" date="2018-10" db="EMBL/GenBank/DDBJ databases">
        <title>Co-occurring genomic capacity for anaerobic methane metabolism and dissimilatory sulfite reduction discovered in the Korarchaeota.</title>
        <authorList>
            <person name="Mckay L.J."/>
            <person name="Dlakic M."/>
            <person name="Fields M.W."/>
            <person name="Delmont T.O."/>
            <person name="Eren A.M."/>
            <person name="Jay Z.J."/>
            <person name="Klingelsmith K.B."/>
            <person name="Rusch D.B."/>
            <person name="Inskeep W.P."/>
        </authorList>
    </citation>
    <scope>NUCLEOTIDE SEQUENCE [LARGE SCALE GENOMIC DNA]</scope>
    <source>
        <strain evidence="1 2">MDKW</strain>
    </source>
</reference>
<dbReference type="InterPro" id="IPR011856">
    <property type="entry name" value="tRNA_endonuc-like_dom_sf"/>
</dbReference>
<dbReference type="OrthoDB" id="382774at2157"/>
<dbReference type="Pfam" id="PF09674">
    <property type="entry name" value="DUF2400"/>
    <property type="match status" value="1"/>
</dbReference>
<dbReference type="InterPro" id="IPR014127">
    <property type="entry name" value="CHP02757"/>
</dbReference>
<comment type="caution">
    <text evidence="1">The sequence shown here is derived from an EMBL/GenBank/DDBJ whole genome shotgun (WGS) entry which is preliminary data.</text>
</comment>
<organism evidence="1 2">
    <name type="scientific">Candidatus Methanodesulfokora washburnensis</name>
    <dbReference type="NCBI Taxonomy" id="2478471"/>
    <lineage>
        <taxon>Archaea</taxon>
        <taxon>Thermoproteota</taxon>
        <taxon>Candidatus Korarchaeia</taxon>
        <taxon>Candidatus Korarchaeia incertae sedis</taxon>
        <taxon>Candidatus Methanodesulfokora</taxon>
    </lineage>
</organism>
<evidence type="ECO:0000313" key="1">
    <source>
        <dbReference type="EMBL" id="RSN73174.1"/>
    </source>
</evidence>
<keyword evidence="2" id="KW-1185">Reference proteome</keyword>
<protein>
    <submittedName>
        <fullName evidence="1">DUF2400 family protein</fullName>
    </submittedName>
</protein>
<accession>A0A3R9PU76</accession>